<name>A0AAD9QY35_ACRCE</name>
<keyword evidence="2" id="KW-1185">Reference proteome</keyword>
<reference evidence="1" key="2">
    <citation type="journal article" date="2023" name="Science">
        <title>Genomic signatures of disease resistance in endangered staghorn corals.</title>
        <authorList>
            <person name="Vollmer S.V."/>
            <person name="Selwyn J.D."/>
            <person name="Despard B.A."/>
            <person name="Roesel C.L."/>
        </authorList>
    </citation>
    <scope>NUCLEOTIDE SEQUENCE</scope>
    <source>
        <strain evidence="1">K2</strain>
    </source>
</reference>
<protein>
    <submittedName>
        <fullName evidence="1">Uncharacterized protein</fullName>
    </submittedName>
</protein>
<evidence type="ECO:0000313" key="2">
    <source>
        <dbReference type="Proteomes" id="UP001249851"/>
    </source>
</evidence>
<gene>
    <name evidence="1" type="ORF">P5673_005494</name>
</gene>
<organism evidence="1 2">
    <name type="scientific">Acropora cervicornis</name>
    <name type="common">Staghorn coral</name>
    <dbReference type="NCBI Taxonomy" id="6130"/>
    <lineage>
        <taxon>Eukaryota</taxon>
        <taxon>Metazoa</taxon>
        <taxon>Cnidaria</taxon>
        <taxon>Anthozoa</taxon>
        <taxon>Hexacorallia</taxon>
        <taxon>Scleractinia</taxon>
        <taxon>Astrocoeniina</taxon>
        <taxon>Acroporidae</taxon>
        <taxon>Acropora</taxon>
    </lineage>
</organism>
<accession>A0AAD9QY35</accession>
<comment type="caution">
    <text evidence="1">The sequence shown here is derived from an EMBL/GenBank/DDBJ whole genome shotgun (WGS) entry which is preliminary data.</text>
</comment>
<dbReference type="Proteomes" id="UP001249851">
    <property type="component" value="Unassembled WGS sequence"/>
</dbReference>
<proteinExistence type="predicted"/>
<dbReference type="EMBL" id="JARQWQ010000009">
    <property type="protein sequence ID" value="KAK2569662.1"/>
    <property type="molecule type" value="Genomic_DNA"/>
</dbReference>
<reference evidence="1" key="1">
    <citation type="journal article" date="2023" name="G3 (Bethesda)">
        <title>Whole genome assembly and annotation of the endangered Caribbean coral Acropora cervicornis.</title>
        <authorList>
            <person name="Selwyn J.D."/>
            <person name="Vollmer S.V."/>
        </authorList>
    </citation>
    <scope>NUCLEOTIDE SEQUENCE</scope>
    <source>
        <strain evidence="1">K2</strain>
    </source>
</reference>
<sequence length="203" mass="23487">MPLDLLAKELKPTQADIQLSLTGELLKAMLSSMDSEWDRKVARVLLRSNRSLSELHNLEYENEMLAAEDIVALPLKEKLSKIDERIKNTEAKIKCKEGIWKQDMVDDLREQLEIDIDRSQEYKTLLEPVQEKKTTNKLKQMRKRQAEQLLESNCLNRRGCGKNVGRPSMLDNDDETFVSKAIEEKATYHGRRHNPIMYTSGSK</sequence>
<evidence type="ECO:0000313" key="1">
    <source>
        <dbReference type="EMBL" id="KAK2569662.1"/>
    </source>
</evidence>
<dbReference type="AlphaFoldDB" id="A0AAD9QY35"/>